<comment type="subcellular location">
    <subcellularLocation>
        <location evidence="4 18">Cytoplasm</location>
    </subcellularLocation>
</comment>
<comment type="pathway">
    <text evidence="5 18">Metabolic intermediate biosynthesis; chorismate biosynthesis; chorismate from D-erythrose 4-phosphate and phosphoenolpyruvate: step 2/7.</text>
</comment>
<proteinExistence type="inferred from homology"/>
<dbReference type="RefSeq" id="WP_260977018.1">
    <property type="nucleotide sequence ID" value="NZ_JAOANI010000022.1"/>
</dbReference>
<feature type="binding site" evidence="18">
    <location>
        <begin position="127"/>
        <end position="128"/>
    </location>
    <ligand>
        <name>NAD(+)</name>
        <dbReference type="ChEBI" id="CHEBI:57540"/>
    </ligand>
</feature>
<feature type="domain" description="3-dehydroquinate synthase N-terminal" evidence="19">
    <location>
        <begin position="65"/>
        <end position="177"/>
    </location>
</feature>
<feature type="binding site" evidence="18">
    <location>
        <position position="182"/>
    </location>
    <ligand>
        <name>Zn(2+)</name>
        <dbReference type="ChEBI" id="CHEBI:29105"/>
    </ligand>
</feature>
<dbReference type="InterPro" id="IPR050071">
    <property type="entry name" value="Dehydroquinate_synthase"/>
</dbReference>
<comment type="cofactor">
    <cofactor evidence="18">
        <name>Co(2+)</name>
        <dbReference type="ChEBI" id="CHEBI:48828"/>
    </cofactor>
    <cofactor evidence="18">
        <name>Zn(2+)</name>
        <dbReference type="ChEBI" id="CHEBI:29105"/>
    </cofactor>
    <text evidence="18">Binds 1 divalent metal cation per subunit. Can use either Co(2+) or Zn(2+).</text>
</comment>
<comment type="similarity">
    <text evidence="6 18">Belongs to the sugar phosphate cyclases superfamily. Dehydroquinate synthase family.</text>
</comment>
<evidence type="ECO:0000256" key="1">
    <source>
        <dbReference type="ARBA" id="ARBA00001393"/>
    </source>
</evidence>
<keyword evidence="17 18" id="KW-0170">Cobalt</keyword>
<keyword evidence="22" id="KW-1185">Reference proteome</keyword>
<dbReference type="InterPro" id="IPR030963">
    <property type="entry name" value="DHQ_synth_fam"/>
</dbReference>
<feature type="binding site" evidence="18">
    <location>
        <begin position="69"/>
        <end position="74"/>
    </location>
    <ligand>
        <name>NAD(+)</name>
        <dbReference type="ChEBI" id="CHEBI:57540"/>
    </ligand>
</feature>
<feature type="binding site" evidence="18">
    <location>
        <position position="140"/>
    </location>
    <ligand>
        <name>NAD(+)</name>
        <dbReference type="ChEBI" id="CHEBI:57540"/>
    </ligand>
</feature>
<dbReference type="PIRSF" id="PIRSF001455">
    <property type="entry name" value="DHQ_synth"/>
    <property type="match status" value="1"/>
</dbReference>
<dbReference type="EMBL" id="JAOANI010000022">
    <property type="protein sequence ID" value="MCT7360175.1"/>
    <property type="molecule type" value="Genomic_DNA"/>
</dbReference>
<gene>
    <name evidence="18 21" type="primary">aroB</name>
    <name evidence="21" type="ORF">NYR02_14225</name>
</gene>
<protein>
    <recommendedName>
        <fullName evidence="8 18">3-dehydroquinate synthase</fullName>
        <shortName evidence="18">DHQS</shortName>
        <ecNumber evidence="7 18">4.2.3.4</ecNumber>
    </recommendedName>
</protein>
<dbReference type="SUPFAM" id="SSF56796">
    <property type="entry name" value="Dehydroquinate synthase-like"/>
    <property type="match status" value="1"/>
</dbReference>
<dbReference type="AlphaFoldDB" id="A0A9X2WHJ3"/>
<keyword evidence="9 18" id="KW-0963">Cytoplasm</keyword>
<name>A0A9X2WHJ3_9GAMM</name>
<reference evidence="21" key="1">
    <citation type="journal article" date="2022" name="Front. Microbiol.">
        <title>Genome-based taxonomic rearrangement of Oceanobacter-related bacteria including the description of Thalassolituus hydrocarbonoclasticus sp. nov. and Thalassolituus pacificus sp. nov. and emended description of the genus Thalassolituus.</title>
        <authorList>
            <person name="Dong C."/>
            <person name="Wei L."/>
            <person name="Wang J."/>
            <person name="Lai Q."/>
            <person name="Huang Z."/>
            <person name="Shao Z."/>
        </authorList>
    </citation>
    <scope>NUCLEOTIDE SEQUENCE</scope>
    <source>
        <strain evidence="21">59MF3M-4</strain>
    </source>
</reference>
<evidence type="ECO:0000256" key="2">
    <source>
        <dbReference type="ARBA" id="ARBA00001911"/>
    </source>
</evidence>
<feature type="binding site" evidence="18">
    <location>
        <begin position="103"/>
        <end position="107"/>
    </location>
    <ligand>
        <name>NAD(+)</name>
        <dbReference type="ChEBI" id="CHEBI:57540"/>
    </ligand>
</feature>
<evidence type="ECO:0000256" key="16">
    <source>
        <dbReference type="ARBA" id="ARBA00023239"/>
    </source>
</evidence>
<dbReference type="PANTHER" id="PTHR43622:SF7">
    <property type="entry name" value="3-DEHYDROQUINATE SYNTHASE, CHLOROPLASTIC"/>
    <property type="match status" value="1"/>
</dbReference>
<evidence type="ECO:0000313" key="22">
    <source>
        <dbReference type="Proteomes" id="UP001147830"/>
    </source>
</evidence>
<evidence type="ECO:0000256" key="15">
    <source>
        <dbReference type="ARBA" id="ARBA00023141"/>
    </source>
</evidence>
<keyword evidence="16 18" id="KW-0456">Lyase</keyword>
<evidence type="ECO:0000256" key="6">
    <source>
        <dbReference type="ARBA" id="ARBA00005412"/>
    </source>
</evidence>
<dbReference type="EC" id="4.2.3.4" evidence="7 18"/>
<dbReference type="InterPro" id="IPR056179">
    <property type="entry name" value="DHQS_C"/>
</dbReference>
<dbReference type="GO" id="GO:0046872">
    <property type="term" value="F:metal ion binding"/>
    <property type="evidence" value="ECO:0007669"/>
    <property type="project" value="UniProtKB-KW"/>
</dbReference>
<keyword evidence="12 18" id="KW-0547">Nucleotide-binding</keyword>
<keyword evidence="13 18" id="KW-0862">Zinc</keyword>
<dbReference type="Pfam" id="PF01761">
    <property type="entry name" value="DHQ_synthase"/>
    <property type="match status" value="1"/>
</dbReference>
<accession>A0A9X2WHJ3</accession>
<dbReference type="PANTHER" id="PTHR43622">
    <property type="entry name" value="3-DEHYDROQUINATE SYNTHASE"/>
    <property type="match status" value="1"/>
</dbReference>
<feature type="binding site" evidence="18">
    <location>
        <begin position="167"/>
        <end position="170"/>
    </location>
    <ligand>
        <name>NAD(+)</name>
        <dbReference type="ChEBI" id="CHEBI:57540"/>
    </ligand>
</feature>
<dbReference type="FunFam" id="3.40.50.1970:FF:000001">
    <property type="entry name" value="3-dehydroquinate synthase"/>
    <property type="match status" value="1"/>
</dbReference>
<dbReference type="GO" id="GO:0003856">
    <property type="term" value="F:3-dehydroquinate synthase activity"/>
    <property type="evidence" value="ECO:0007669"/>
    <property type="project" value="UniProtKB-UniRule"/>
</dbReference>
<dbReference type="GO" id="GO:0009073">
    <property type="term" value="P:aromatic amino acid family biosynthetic process"/>
    <property type="evidence" value="ECO:0007669"/>
    <property type="project" value="UniProtKB-KW"/>
</dbReference>
<feature type="binding site" evidence="18">
    <location>
        <position position="245"/>
    </location>
    <ligand>
        <name>Zn(2+)</name>
        <dbReference type="ChEBI" id="CHEBI:29105"/>
    </ligand>
</feature>
<dbReference type="FunFam" id="1.20.1090.10:FF:000002">
    <property type="entry name" value="3-dehydroquinate synthase"/>
    <property type="match status" value="1"/>
</dbReference>
<keyword evidence="14 18" id="KW-0520">NAD</keyword>
<evidence type="ECO:0000259" key="19">
    <source>
        <dbReference type="Pfam" id="PF01761"/>
    </source>
</evidence>
<dbReference type="GO" id="GO:0005737">
    <property type="term" value="C:cytoplasm"/>
    <property type="evidence" value="ECO:0007669"/>
    <property type="project" value="UniProtKB-SubCell"/>
</dbReference>
<evidence type="ECO:0000256" key="17">
    <source>
        <dbReference type="ARBA" id="ARBA00023285"/>
    </source>
</evidence>
<evidence type="ECO:0000259" key="20">
    <source>
        <dbReference type="Pfam" id="PF24621"/>
    </source>
</evidence>
<dbReference type="HAMAP" id="MF_00110">
    <property type="entry name" value="DHQ_synthase"/>
    <property type="match status" value="1"/>
</dbReference>
<dbReference type="Gene3D" id="1.20.1090.10">
    <property type="entry name" value="Dehydroquinate synthase-like - alpha domain"/>
    <property type="match status" value="1"/>
</dbReference>
<evidence type="ECO:0000256" key="8">
    <source>
        <dbReference type="ARBA" id="ARBA00017684"/>
    </source>
</evidence>
<comment type="function">
    <text evidence="3 18">Catalyzes the conversion of 3-deoxy-D-arabino-heptulosonate 7-phosphate (DAHP) to dehydroquinate (DHQ).</text>
</comment>
<evidence type="ECO:0000256" key="13">
    <source>
        <dbReference type="ARBA" id="ARBA00022833"/>
    </source>
</evidence>
<evidence type="ECO:0000256" key="11">
    <source>
        <dbReference type="ARBA" id="ARBA00022723"/>
    </source>
</evidence>
<evidence type="ECO:0000256" key="14">
    <source>
        <dbReference type="ARBA" id="ARBA00023027"/>
    </source>
</evidence>
<keyword evidence="11 18" id="KW-0479">Metal-binding</keyword>
<evidence type="ECO:0000256" key="10">
    <source>
        <dbReference type="ARBA" id="ARBA00022605"/>
    </source>
</evidence>
<organism evidence="21 22">
    <name type="scientific">Thalassolituus pacificus</name>
    <dbReference type="NCBI Taxonomy" id="2975440"/>
    <lineage>
        <taxon>Bacteria</taxon>
        <taxon>Pseudomonadati</taxon>
        <taxon>Pseudomonadota</taxon>
        <taxon>Gammaproteobacteria</taxon>
        <taxon>Oceanospirillales</taxon>
        <taxon>Oceanospirillaceae</taxon>
        <taxon>Thalassolituus</taxon>
    </lineage>
</organism>
<dbReference type="InterPro" id="IPR016037">
    <property type="entry name" value="DHQ_synth_AroB"/>
</dbReference>
<evidence type="ECO:0000256" key="18">
    <source>
        <dbReference type="HAMAP-Rule" id="MF_00110"/>
    </source>
</evidence>
<comment type="caution">
    <text evidence="21">The sequence shown here is derived from an EMBL/GenBank/DDBJ whole genome shotgun (WGS) entry which is preliminary data.</text>
</comment>
<dbReference type="GO" id="GO:0008652">
    <property type="term" value="P:amino acid biosynthetic process"/>
    <property type="evidence" value="ECO:0007669"/>
    <property type="project" value="UniProtKB-KW"/>
</dbReference>
<dbReference type="Gene3D" id="3.40.50.1970">
    <property type="match status" value="1"/>
</dbReference>
<keyword evidence="10 18" id="KW-0028">Amino-acid biosynthesis</keyword>
<evidence type="ECO:0000256" key="3">
    <source>
        <dbReference type="ARBA" id="ARBA00003485"/>
    </source>
</evidence>
<evidence type="ECO:0000256" key="4">
    <source>
        <dbReference type="ARBA" id="ARBA00004496"/>
    </source>
</evidence>
<dbReference type="CDD" id="cd08195">
    <property type="entry name" value="DHQS"/>
    <property type="match status" value="1"/>
</dbReference>
<sequence length="363" mass="39256">MNTLTVDLGDRSYPIFIGAGLLGNSALFTPYIKGRQVLIVTNETVAPLYLQQVKEALAGYQVDEVILPDGEAYKDLTTLNLIYDALLQKQHNRTTTLLALGGGVVGDMCGYAAASYQRGVNFIQVPTTLLSQVDSSVGGKTGVNHPLGKNMIGAFHQPQCVIADTGTLNTLPERELSAGLAEVIKYGLICDPAFYQWIKENIAALMAREPKALAYAIERSCQDKAEVVAQDETESGIRAILNLGHTFGHAIEAHQGYGQWLHGEAVGTGMLMAADLGWRMGHVSSEELRELRSLLQASGLPVVGPLNMSADDYLSRMQVDKKVLDGRIRLVLLQRIGEAYMTSEVPKDLLTQTLLAGDKLGTA</sequence>
<comment type="cofactor">
    <cofactor evidence="2 18">
        <name>NAD(+)</name>
        <dbReference type="ChEBI" id="CHEBI:57540"/>
    </cofactor>
</comment>
<dbReference type="GO" id="GO:0000166">
    <property type="term" value="F:nucleotide binding"/>
    <property type="evidence" value="ECO:0007669"/>
    <property type="project" value="UniProtKB-KW"/>
</dbReference>
<comment type="catalytic activity">
    <reaction evidence="1 18">
        <text>7-phospho-2-dehydro-3-deoxy-D-arabino-heptonate = 3-dehydroquinate + phosphate</text>
        <dbReference type="Rhea" id="RHEA:21968"/>
        <dbReference type="ChEBI" id="CHEBI:32364"/>
        <dbReference type="ChEBI" id="CHEBI:43474"/>
        <dbReference type="ChEBI" id="CHEBI:58394"/>
        <dbReference type="EC" id="4.2.3.4"/>
    </reaction>
</comment>
<dbReference type="GO" id="GO:0009423">
    <property type="term" value="P:chorismate biosynthetic process"/>
    <property type="evidence" value="ECO:0007669"/>
    <property type="project" value="UniProtKB-UniRule"/>
</dbReference>
<evidence type="ECO:0000256" key="12">
    <source>
        <dbReference type="ARBA" id="ARBA00022741"/>
    </source>
</evidence>
<feature type="domain" description="3-dehydroquinate synthase C-terminal" evidence="20">
    <location>
        <begin position="179"/>
        <end position="323"/>
    </location>
</feature>
<keyword evidence="15 18" id="KW-0057">Aromatic amino acid biosynthesis</keyword>
<evidence type="ECO:0000313" key="21">
    <source>
        <dbReference type="EMBL" id="MCT7360175.1"/>
    </source>
</evidence>
<evidence type="ECO:0000256" key="7">
    <source>
        <dbReference type="ARBA" id="ARBA00013031"/>
    </source>
</evidence>
<feature type="binding site" evidence="18">
    <location>
        <position position="262"/>
    </location>
    <ligand>
        <name>Zn(2+)</name>
        <dbReference type="ChEBI" id="CHEBI:29105"/>
    </ligand>
</feature>
<evidence type="ECO:0000256" key="9">
    <source>
        <dbReference type="ARBA" id="ARBA00022490"/>
    </source>
</evidence>
<feature type="binding site" evidence="18">
    <location>
        <position position="149"/>
    </location>
    <ligand>
        <name>NAD(+)</name>
        <dbReference type="ChEBI" id="CHEBI:57540"/>
    </ligand>
</feature>
<dbReference type="NCBIfam" id="TIGR01357">
    <property type="entry name" value="aroB"/>
    <property type="match status" value="1"/>
</dbReference>
<dbReference type="Pfam" id="PF24621">
    <property type="entry name" value="DHQS_C"/>
    <property type="match status" value="1"/>
</dbReference>
<dbReference type="Proteomes" id="UP001147830">
    <property type="component" value="Unassembled WGS sequence"/>
</dbReference>
<reference evidence="21" key="2">
    <citation type="submission" date="2022-08" db="EMBL/GenBank/DDBJ databases">
        <authorList>
            <person name="Dong C."/>
        </authorList>
    </citation>
    <scope>NUCLEOTIDE SEQUENCE</scope>
    <source>
        <strain evidence="21">59MF3M-4</strain>
    </source>
</reference>
<evidence type="ECO:0000256" key="5">
    <source>
        <dbReference type="ARBA" id="ARBA00004661"/>
    </source>
</evidence>
<dbReference type="InterPro" id="IPR030960">
    <property type="entry name" value="DHQS/DOIS_N"/>
</dbReference>